<organism evidence="1 2">
    <name type="scientific">Aeromonas phage phiA8-29</name>
    <dbReference type="NCBI Taxonomy" id="1978922"/>
    <lineage>
        <taxon>Viruses</taxon>
        <taxon>Duplodnaviria</taxon>
        <taxon>Heunggongvirae</taxon>
        <taxon>Uroviricota</taxon>
        <taxon>Caudoviricetes</taxon>
        <taxon>Pantevenvirales</taxon>
        <taxon>Ackermannviridae</taxon>
        <taxon>Tedavirus</taxon>
        <taxon>Tedavirus A829</taxon>
    </lineage>
</organism>
<reference evidence="1 2" key="1">
    <citation type="submission" date="2017-04" db="EMBL/GenBank/DDBJ databases">
        <title>Complete genome sequence and characterization of temperature-dependent bacteriophage phiA8-29 infecting Aeromonas.</title>
        <authorList>
            <person name="He Y."/>
            <person name="Yang H."/>
        </authorList>
    </citation>
    <scope>NUCLEOTIDE SEQUENCE [LARGE SCALE GENOMIC DNA]</scope>
</reference>
<sequence length="195" mass="22235">MTHQDLIEITAQKIQTLFRCGLVLKEPKSIRLNFSPDVFAVKKGGATFQFEIKVSRSDFLKDVSKPHRTESLDVGAFRYFVVPWRLITPDDPAFDRGHMKKWGLIWVGSGETPRFKIVRGASPKNNLKIMESPTLYSDVEQFRCERNCNAEMELVYSAYRALVLGSANEPVRINAVVERICNSPEELKNICARIV</sequence>
<dbReference type="EMBL" id="KY914485">
    <property type="protein sequence ID" value="ARK07889.1"/>
    <property type="molecule type" value="Genomic_DNA"/>
</dbReference>
<name>A0A1W6DYC8_9CAUD</name>
<keyword evidence="2" id="KW-1185">Reference proteome</keyword>
<gene>
    <name evidence="1" type="ORF">phiA829_069</name>
</gene>
<protein>
    <submittedName>
        <fullName evidence="1">Uncharacterized protein</fullName>
    </submittedName>
</protein>
<accession>A0A1W6DYC8</accession>
<evidence type="ECO:0000313" key="1">
    <source>
        <dbReference type="EMBL" id="ARK07889.1"/>
    </source>
</evidence>
<dbReference type="Proteomes" id="UP000221506">
    <property type="component" value="Segment"/>
</dbReference>
<proteinExistence type="predicted"/>
<evidence type="ECO:0000313" key="2">
    <source>
        <dbReference type="Proteomes" id="UP000221506"/>
    </source>
</evidence>